<keyword evidence="2" id="KW-0274">FAD</keyword>
<dbReference type="HOGENOM" id="CLU_079562_0_0_1"/>
<evidence type="ECO:0000256" key="4">
    <source>
        <dbReference type="SAM" id="Phobius"/>
    </source>
</evidence>
<dbReference type="PRINTS" id="PR00420">
    <property type="entry name" value="RNGMNOXGNASE"/>
</dbReference>
<dbReference type="PANTHER" id="PTHR43004">
    <property type="entry name" value="TRK SYSTEM POTASSIUM UPTAKE PROTEIN"/>
    <property type="match status" value="1"/>
</dbReference>
<dbReference type="GeneID" id="27703961"/>
<keyword evidence="4" id="KW-1133">Transmembrane helix</keyword>
<evidence type="ECO:0000259" key="5">
    <source>
        <dbReference type="Pfam" id="PF01494"/>
    </source>
</evidence>
<dbReference type="EMBL" id="KN846999">
    <property type="protein sequence ID" value="KIW88464.1"/>
    <property type="molecule type" value="Genomic_DNA"/>
</dbReference>
<dbReference type="Gene3D" id="3.50.50.60">
    <property type="entry name" value="FAD/NAD(P)-binding domain"/>
    <property type="match status" value="1"/>
</dbReference>
<evidence type="ECO:0000256" key="3">
    <source>
        <dbReference type="ARBA" id="ARBA00023002"/>
    </source>
</evidence>
<dbReference type="InterPro" id="IPR036188">
    <property type="entry name" value="FAD/NAD-bd_sf"/>
</dbReference>
<keyword evidence="3" id="KW-0560">Oxidoreductase</keyword>
<evidence type="ECO:0000313" key="7">
    <source>
        <dbReference type="Proteomes" id="UP000053789"/>
    </source>
</evidence>
<dbReference type="InterPro" id="IPR050641">
    <property type="entry name" value="RIFMO-like"/>
</dbReference>
<evidence type="ECO:0000313" key="6">
    <source>
        <dbReference type="EMBL" id="KIW88464.1"/>
    </source>
</evidence>
<keyword evidence="4" id="KW-0472">Membrane</keyword>
<feature type="domain" description="FAD-binding" evidence="5">
    <location>
        <begin position="12"/>
        <end position="187"/>
    </location>
</feature>
<name>A0A0D2HVB4_CLAB1</name>
<evidence type="ECO:0000256" key="2">
    <source>
        <dbReference type="ARBA" id="ARBA00022827"/>
    </source>
</evidence>
<organism evidence="6 7">
    <name type="scientific">Cladophialophora bantiana (strain ATCC 10958 / CBS 173.52 / CDC B-1940 / NIH 8579)</name>
    <name type="common">Xylohypha bantiana</name>
    <dbReference type="NCBI Taxonomy" id="1442370"/>
    <lineage>
        <taxon>Eukaryota</taxon>
        <taxon>Fungi</taxon>
        <taxon>Dikarya</taxon>
        <taxon>Ascomycota</taxon>
        <taxon>Pezizomycotina</taxon>
        <taxon>Eurotiomycetes</taxon>
        <taxon>Chaetothyriomycetidae</taxon>
        <taxon>Chaetothyriales</taxon>
        <taxon>Herpotrichiellaceae</taxon>
        <taxon>Cladophialophora</taxon>
    </lineage>
</organism>
<reference evidence="6" key="1">
    <citation type="submission" date="2015-01" db="EMBL/GenBank/DDBJ databases">
        <title>The Genome Sequence of Cladophialophora bantiana CBS 173.52.</title>
        <authorList>
            <consortium name="The Broad Institute Genomics Platform"/>
            <person name="Cuomo C."/>
            <person name="de Hoog S."/>
            <person name="Gorbushina A."/>
            <person name="Stielow B."/>
            <person name="Teixiera M."/>
            <person name="Abouelleil A."/>
            <person name="Chapman S.B."/>
            <person name="Priest M."/>
            <person name="Young S.K."/>
            <person name="Wortman J."/>
            <person name="Nusbaum C."/>
            <person name="Birren B."/>
        </authorList>
    </citation>
    <scope>NUCLEOTIDE SEQUENCE [LARGE SCALE GENOMIC DNA]</scope>
    <source>
        <strain evidence="6">CBS 173.52</strain>
    </source>
</reference>
<gene>
    <name evidence="6" type="ORF">Z519_11033</name>
</gene>
<accession>A0A0D2HVB4</accession>
<dbReference type="SUPFAM" id="SSF51905">
    <property type="entry name" value="FAD/NAD(P)-binding domain"/>
    <property type="match status" value="1"/>
</dbReference>
<dbReference type="Pfam" id="PF01494">
    <property type="entry name" value="FAD_binding_3"/>
    <property type="match status" value="1"/>
</dbReference>
<dbReference type="GO" id="GO:0071949">
    <property type="term" value="F:FAD binding"/>
    <property type="evidence" value="ECO:0007669"/>
    <property type="project" value="InterPro"/>
</dbReference>
<evidence type="ECO:0000256" key="1">
    <source>
        <dbReference type="ARBA" id="ARBA00022630"/>
    </source>
</evidence>
<feature type="transmembrane region" description="Helical" evidence="4">
    <location>
        <begin position="12"/>
        <end position="33"/>
    </location>
</feature>
<proteinExistence type="predicted"/>
<keyword evidence="7" id="KW-1185">Reference proteome</keyword>
<sequence>MDSLLVNSSTTYSVAIVGGGPTGLSASILLSLCNIPHVLFERYPSTSIHPRACGYNHRTVEIWRPMGIEEELTKQRAPLDMVSRTAWYTSFGPNGRETVSRDSWGGGAYEEEYTSVSPCQYSTMPQIRLEPILQKRALELNPGGIFYNTDVTKVEEASGHVIVTSLGKGEEPVTVKAQYCIAADGGRRLIDDLAIG</sequence>
<dbReference type="InterPro" id="IPR002938">
    <property type="entry name" value="FAD-bd"/>
</dbReference>
<dbReference type="Gene3D" id="3.30.9.10">
    <property type="entry name" value="D-Amino Acid Oxidase, subunit A, domain 2"/>
    <property type="match status" value="1"/>
</dbReference>
<dbReference type="PANTHER" id="PTHR43004:SF8">
    <property type="entry name" value="FAD-BINDING DOMAIN-CONTAINING PROTEIN-RELATED"/>
    <property type="match status" value="1"/>
</dbReference>
<dbReference type="Proteomes" id="UP000053789">
    <property type="component" value="Unassembled WGS sequence"/>
</dbReference>
<dbReference type="RefSeq" id="XP_016615133.1">
    <property type="nucleotide sequence ID" value="XM_016768746.1"/>
</dbReference>
<dbReference type="AlphaFoldDB" id="A0A0D2HVB4"/>
<protein>
    <recommendedName>
        <fullName evidence="5">FAD-binding domain-containing protein</fullName>
    </recommendedName>
</protein>
<dbReference type="OrthoDB" id="2690153at2759"/>
<keyword evidence="1" id="KW-0285">Flavoprotein</keyword>
<dbReference type="VEuPathDB" id="FungiDB:Z519_11033"/>
<dbReference type="GO" id="GO:0016709">
    <property type="term" value="F:oxidoreductase activity, acting on paired donors, with incorporation or reduction of molecular oxygen, NAD(P)H as one donor, and incorporation of one atom of oxygen"/>
    <property type="evidence" value="ECO:0007669"/>
    <property type="project" value="UniProtKB-ARBA"/>
</dbReference>
<keyword evidence="4" id="KW-0812">Transmembrane</keyword>